<keyword evidence="6" id="KW-0963">Cytoplasm</keyword>
<dbReference type="InterPro" id="IPR026169">
    <property type="entry name" value="MIEAP"/>
</dbReference>
<dbReference type="PANTHER" id="PTHR21771">
    <property type="entry name" value="MITOCHONDRIA-EATING PROTEIN-RELATED"/>
    <property type="match status" value="1"/>
</dbReference>
<dbReference type="InterPro" id="IPR031981">
    <property type="entry name" value="MIEAP_C"/>
</dbReference>
<dbReference type="Pfam" id="PF16026">
    <property type="entry name" value="MIEAP"/>
    <property type="match status" value="1"/>
</dbReference>
<sequence>MFVKFKIKPGNENMVDCDGMINTGLKRTAHNCDISPIVESTTDCVITFAKDKKLDVGKYIVNELKEYISSCARLAWGMVVQTPPLTLEYGNKPKYMPNQHELSGIQRESITSSTVLTYIWPVLREQDGGRVMCKGILTPERAITKRGTSFWK</sequence>
<evidence type="ECO:0000256" key="3">
    <source>
        <dbReference type="ARBA" id="ARBA00004496"/>
    </source>
</evidence>
<dbReference type="PANTHER" id="PTHR21771:SF1">
    <property type="entry name" value="MITOCHONDRIA-EATING PROTEIN"/>
    <property type="match status" value="1"/>
</dbReference>
<keyword evidence="7" id="KW-1000">Mitochondrion outer membrane</keyword>
<keyword evidence="9" id="KW-0446">Lipid-binding</keyword>
<evidence type="ECO:0000313" key="15">
    <source>
        <dbReference type="RefSeq" id="XP_006818057.1"/>
    </source>
</evidence>
<evidence type="ECO:0000256" key="11">
    <source>
        <dbReference type="ARBA" id="ARBA00023136"/>
    </source>
</evidence>
<evidence type="ECO:0000256" key="2">
    <source>
        <dbReference type="ARBA" id="ARBA00004305"/>
    </source>
</evidence>
<evidence type="ECO:0000256" key="1">
    <source>
        <dbReference type="ARBA" id="ARBA00004294"/>
    </source>
</evidence>
<protein>
    <recommendedName>
        <fullName evidence="5">Mitochondria-eating protein</fullName>
    </recommendedName>
    <alternativeName>
        <fullName evidence="12">Spermatogenesis-associated protein 18</fullName>
    </alternativeName>
</protein>
<comment type="similarity">
    <text evidence="4">Belongs to the MIEAP family.</text>
</comment>
<feature type="domain" description="Mitochondria-eating protein C-terminal" evidence="13">
    <location>
        <begin position="20"/>
        <end position="137"/>
    </location>
</feature>
<comment type="subcellular location">
    <subcellularLocation>
        <location evidence="3">Cytoplasm</location>
    </subcellularLocation>
    <subcellularLocation>
        <location evidence="2">Mitochondrion matrix</location>
    </subcellularLocation>
    <subcellularLocation>
        <location evidence="1">Mitochondrion outer membrane</location>
    </subcellularLocation>
</comment>
<keyword evidence="10" id="KW-0496">Mitochondrion</keyword>
<keyword evidence="14" id="KW-1185">Reference proteome</keyword>
<evidence type="ECO:0000259" key="13">
    <source>
        <dbReference type="Pfam" id="PF16026"/>
    </source>
</evidence>
<dbReference type="RefSeq" id="XP_006818057.1">
    <property type="nucleotide sequence ID" value="XM_006817994.1"/>
</dbReference>
<evidence type="ECO:0000256" key="6">
    <source>
        <dbReference type="ARBA" id="ARBA00022490"/>
    </source>
</evidence>
<reference evidence="15" key="1">
    <citation type="submission" date="2025-08" db="UniProtKB">
        <authorList>
            <consortium name="RefSeq"/>
        </authorList>
    </citation>
    <scope>IDENTIFICATION</scope>
    <source>
        <tissue evidence="15">Testes</tissue>
    </source>
</reference>
<evidence type="ECO:0000256" key="12">
    <source>
        <dbReference type="ARBA" id="ARBA00032687"/>
    </source>
</evidence>
<evidence type="ECO:0000256" key="4">
    <source>
        <dbReference type="ARBA" id="ARBA00008233"/>
    </source>
</evidence>
<dbReference type="Proteomes" id="UP000694865">
    <property type="component" value="Unplaced"/>
</dbReference>
<organism evidence="14 15">
    <name type="scientific">Saccoglossus kowalevskii</name>
    <name type="common">Acorn worm</name>
    <dbReference type="NCBI Taxonomy" id="10224"/>
    <lineage>
        <taxon>Eukaryota</taxon>
        <taxon>Metazoa</taxon>
        <taxon>Hemichordata</taxon>
        <taxon>Enteropneusta</taxon>
        <taxon>Harrimaniidae</taxon>
        <taxon>Saccoglossus</taxon>
    </lineage>
</organism>
<keyword evidence="11" id="KW-0472">Membrane</keyword>
<keyword evidence="8" id="KW-0175">Coiled coil</keyword>
<accession>A0ABM0MDG6</accession>
<evidence type="ECO:0000256" key="10">
    <source>
        <dbReference type="ARBA" id="ARBA00023128"/>
    </source>
</evidence>
<dbReference type="GeneID" id="102807734"/>
<proteinExistence type="inferred from homology"/>
<evidence type="ECO:0000313" key="14">
    <source>
        <dbReference type="Proteomes" id="UP000694865"/>
    </source>
</evidence>
<name>A0ABM0MDG6_SACKO</name>
<evidence type="ECO:0000256" key="7">
    <source>
        <dbReference type="ARBA" id="ARBA00022787"/>
    </source>
</evidence>
<evidence type="ECO:0000256" key="8">
    <source>
        <dbReference type="ARBA" id="ARBA00023054"/>
    </source>
</evidence>
<evidence type="ECO:0000256" key="5">
    <source>
        <dbReference type="ARBA" id="ARBA00019863"/>
    </source>
</evidence>
<gene>
    <name evidence="15" type="primary">LOC102807734</name>
</gene>
<evidence type="ECO:0000256" key="9">
    <source>
        <dbReference type="ARBA" id="ARBA00023121"/>
    </source>
</evidence>